<evidence type="ECO:0000256" key="2">
    <source>
        <dbReference type="ARBA" id="ARBA00022692"/>
    </source>
</evidence>
<evidence type="ECO:0000256" key="4">
    <source>
        <dbReference type="ARBA" id="ARBA00023136"/>
    </source>
</evidence>
<name>A0AAD9VWQ6_PHOAM</name>
<evidence type="ECO:0000313" key="8">
    <source>
        <dbReference type="EMBL" id="KAK2596571.1"/>
    </source>
</evidence>
<comment type="subcellular location">
    <subcellularLocation>
        <location evidence="1">Membrane</location>
        <topology evidence="1">Multi-pass membrane protein</topology>
    </subcellularLocation>
</comment>
<keyword evidence="2 6" id="KW-0812">Transmembrane</keyword>
<feature type="transmembrane region" description="Helical" evidence="6">
    <location>
        <begin position="502"/>
        <end position="526"/>
    </location>
</feature>
<feature type="transmembrane region" description="Helical" evidence="6">
    <location>
        <begin position="399"/>
        <end position="418"/>
    </location>
</feature>
<proteinExistence type="predicted"/>
<feature type="transmembrane region" description="Helical" evidence="6">
    <location>
        <begin position="581"/>
        <end position="599"/>
    </location>
</feature>
<feature type="transmembrane region" description="Helical" evidence="6">
    <location>
        <begin position="619"/>
        <end position="637"/>
    </location>
</feature>
<feature type="transmembrane region" description="Helical" evidence="6">
    <location>
        <begin position="425"/>
        <end position="444"/>
    </location>
</feature>
<evidence type="ECO:0000313" key="9">
    <source>
        <dbReference type="Proteomes" id="UP001265746"/>
    </source>
</evidence>
<feature type="domain" description="Methyltransferase" evidence="7">
    <location>
        <begin position="104"/>
        <end position="204"/>
    </location>
</feature>
<feature type="transmembrane region" description="Helical" evidence="6">
    <location>
        <begin position="466"/>
        <end position="490"/>
    </location>
</feature>
<dbReference type="Pfam" id="PF13649">
    <property type="entry name" value="Methyltransf_25"/>
    <property type="match status" value="1"/>
</dbReference>
<dbReference type="GO" id="GO:0016020">
    <property type="term" value="C:membrane"/>
    <property type="evidence" value="ECO:0007669"/>
    <property type="project" value="UniProtKB-SubCell"/>
</dbReference>
<evidence type="ECO:0000256" key="3">
    <source>
        <dbReference type="ARBA" id="ARBA00022989"/>
    </source>
</evidence>
<dbReference type="PANTHER" id="PTHR31465">
    <property type="entry name" value="PROTEIN RTA1-RELATED"/>
    <property type="match status" value="1"/>
</dbReference>
<evidence type="ECO:0000259" key="7">
    <source>
        <dbReference type="Pfam" id="PF13649"/>
    </source>
</evidence>
<dbReference type="Proteomes" id="UP001265746">
    <property type="component" value="Unassembled WGS sequence"/>
</dbReference>
<sequence length="663" mass="74668">MNHKTSSNKMRSRFLPSTASSPANLSEITIEASSAGPQKKTYEKLLISKGKRTYLNDNEGRFIYPLPVDLIESNRHVMMALLTSAVFETPLLSPELLQNPPRRVLEIGCDTGFWSSLCHQYFQSRGHQVSFVGIDIKAPTGVNESYQNLGMDWQYIQYDLREPEWPVEDGSVDLVMARNMALVFDGLGYSHATSEAVRVLKPGGTFELWVHDFVIRSLKPEVQAECDPDHTRLGVYPIGKTDSLGPPINPYIKEYNTWLRTALGDLGLSAMPSALVGPLLTGHLVEGAEALEEIISKRVAVPLSTIKWEREGGRPRVLTKDQAAIRQSTRDNFIGMVEAFESLLRNPHLRRDYEWEEWLERAKVDWMQRSGLSMDHKMPDCIPNYKDAFWSMYRYEPSLAGAIIFCVLFGITVCLHVFQMCKTRTWYLIALVVGGFCECVGYIARSINATEKPGCWTLGTYIVQNLLILIAPAFMAASIYMILGRIILLTDGESHSLIKRRWITKIFVTGDVLSLLLQASGGGMMAVGESLLDVGEDVIVVGLFVQLAFFGFFVVAAGIFHRRMSLVPTATASDPAVRWRHYLLTLYVTSSLILIRSIFRVVEYLMGNDSVLMRSEVYLYVFDAQLMVVVLIWMNWFHPSELGLLLRGQSPRKNGLELVGIRI</sequence>
<dbReference type="InterPro" id="IPR007568">
    <property type="entry name" value="RTA1"/>
</dbReference>
<evidence type="ECO:0000256" key="1">
    <source>
        <dbReference type="ARBA" id="ARBA00004141"/>
    </source>
</evidence>
<feature type="region of interest" description="Disordered" evidence="5">
    <location>
        <begin position="1"/>
        <end position="20"/>
    </location>
</feature>
<organism evidence="8 9">
    <name type="scientific">Phomopsis amygdali</name>
    <name type="common">Fusicoccum amygdali</name>
    <dbReference type="NCBI Taxonomy" id="1214568"/>
    <lineage>
        <taxon>Eukaryota</taxon>
        <taxon>Fungi</taxon>
        <taxon>Dikarya</taxon>
        <taxon>Ascomycota</taxon>
        <taxon>Pezizomycotina</taxon>
        <taxon>Sordariomycetes</taxon>
        <taxon>Sordariomycetidae</taxon>
        <taxon>Diaporthales</taxon>
        <taxon>Diaporthaceae</taxon>
        <taxon>Diaporthe</taxon>
    </lineage>
</organism>
<dbReference type="Pfam" id="PF04479">
    <property type="entry name" value="RTA1"/>
    <property type="match status" value="1"/>
</dbReference>
<evidence type="ECO:0000256" key="6">
    <source>
        <dbReference type="SAM" id="Phobius"/>
    </source>
</evidence>
<accession>A0AAD9VWQ6</accession>
<evidence type="ECO:0000256" key="5">
    <source>
        <dbReference type="SAM" id="MobiDB-lite"/>
    </source>
</evidence>
<dbReference type="SUPFAM" id="SSF53335">
    <property type="entry name" value="S-adenosyl-L-methionine-dependent methyltransferases"/>
    <property type="match status" value="1"/>
</dbReference>
<dbReference type="AlphaFoldDB" id="A0AAD9VWQ6"/>
<keyword evidence="9" id="KW-1185">Reference proteome</keyword>
<protein>
    <recommendedName>
        <fullName evidence="7">Methyltransferase domain-containing protein</fullName>
    </recommendedName>
</protein>
<dbReference type="EMBL" id="JAUJFL010000011">
    <property type="protein sequence ID" value="KAK2596571.1"/>
    <property type="molecule type" value="Genomic_DNA"/>
</dbReference>
<dbReference type="InterPro" id="IPR029063">
    <property type="entry name" value="SAM-dependent_MTases_sf"/>
</dbReference>
<dbReference type="CDD" id="cd02440">
    <property type="entry name" value="AdoMet_MTases"/>
    <property type="match status" value="1"/>
</dbReference>
<dbReference type="PANTHER" id="PTHR31465:SF1">
    <property type="entry name" value="PROTEIN RTA1-RELATED"/>
    <property type="match status" value="1"/>
</dbReference>
<keyword evidence="4 6" id="KW-0472">Membrane</keyword>
<feature type="transmembrane region" description="Helical" evidence="6">
    <location>
        <begin position="538"/>
        <end position="560"/>
    </location>
</feature>
<dbReference type="Gene3D" id="3.40.50.150">
    <property type="entry name" value="Vaccinia Virus protein VP39"/>
    <property type="match status" value="1"/>
</dbReference>
<dbReference type="InterPro" id="IPR041698">
    <property type="entry name" value="Methyltransf_25"/>
</dbReference>
<reference evidence="8" key="1">
    <citation type="submission" date="2023-06" db="EMBL/GenBank/DDBJ databases">
        <authorList>
            <person name="Noh H."/>
        </authorList>
    </citation>
    <scope>NUCLEOTIDE SEQUENCE</scope>
    <source>
        <strain evidence="8">DUCC20226</strain>
    </source>
</reference>
<comment type="caution">
    <text evidence="8">The sequence shown here is derived from an EMBL/GenBank/DDBJ whole genome shotgun (WGS) entry which is preliminary data.</text>
</comment>
<gene>
    <name evidence="8" type="ORF">N8I77_013455</name>
</gene>
<keyword evidence="3 6" id="KW-1133">Transmembrane helix</keyword>